<proteinExistence type="predicted"/>
<dbReference type="InterPro" id="IPR010434">
    <property type="entry name" value="DUF1033"/>
</dbReference>
<protein>
    <submittedName>
        <fullName evidence="1">DUF1033 family protein</fullName>
    </submittedName>
</protein>
<accession>A0ABZ0LA76</accession>
<reference evidence="1 2" key="1">
    <citation type="submission" date="2023-06" db="EMBL/GenBank/DDBJ databases">
        <title>Sporosarcina sp. nov., isolated from Korean tranditional fermented seafood 'Jeotgal'.</title>
        <authorList>
            <person name="Yang A.I."/>
            <person name="Shin N.-R."/>
        </authorList>
    </citation>
    <scope>NUCLEOTIDE SEQUENCE [LARGE SCALE GENOMIC DNA]</scope>
    <source>
        <strain evidence="1 2">T2O-4</strain>
    </source>
</reference>
<evidence type="ECO:0000313" key="1">
    <source>
        <dbReference type="EMBL" id="WOV88998.1"/>
    </source>
</evidence>
<sequence length="105" mass="12557">MYEIIYIKADYEPWWMFDDWEQMVQTRKAFDNIVEAKAYLDELNALFISKFTCSEMRKNKFFAYWSPQERIFCEGCDDNLQIFHGIISFQDGNPTSLVLDNNSNI</sequence>
<name>A0ABZ0LA76_9BACL</name>
<gene>
    <name evidence="1" type="ORF">QWT69_07810</name>
</gene>
<dbReference type="RefSeq" id="WP_317970622.1">
    <property type="nucleotide sequence ID" value="NZ_CP129118.1"/>
</dbReference>
<dbReference type="Pfam" id="PF06279">
    <property type="entry name" value="DUF1033"/>
    <property type="match status" value="1"/>
</dbReference>
<dbReference type="EMBL" id="CP129118">
    <property type="protein sequence ID" value="WOV88998.1"/>
    <property type="molecule type" value="Genomic_DNA"/>
</dbReference>
<keyword evidence="2" id="KW-1185">Reference proteome</keyword>
<evidence type="ECO:0000313" key="2">
    <source>
        <dbReference type="Proteomes" id="UP001303902"/>
    </source>
</evidence>
<organism evidence="1 2">
    <name type="scientific">Sporosarcina oncorhynchi</name>
    <dbReference type="NCBI Taxonomy" id="3056444"/>
    <lineage>
        <taxon>Bacteria</taxon>
        <taxon>Bacillati</taxon>
        <taxon>Bacillota</taxon>
        <taxon>Bacilli</taxon>
        <taxon>Bacillales</taxon>
        <taxon>Caryophanaceae</taxon>
        <taxon>Sporosarcina</taxon>
    </lineage>
</organism>
<dbReference type="Proteomes" id="UP001303902">
    <property type="component" value="Chromosome"/>
</dbReference>